<reference evidence="1" key="1">
    <citation type="journal article" date="2020" name="Nature">
        <title>Giant virus diversity and host interactions through global metagenomics.</title>
        <authorList>
            <person name="Schulz F."/>
            <person name="Roux S."/>
            <person name="Paez-Espino D."/>
            <person name="Jungbluth S."/>
            <person name="Walsh D.A."/>
            <person name="Denef V.J."/>
            <person name="McMahon K.D."/>
            <person name="Konstantinidis K.T."/>
            <person name="Eloe-Fadrosh E.A."/>
            <person name="Kyrpides N.C."/>
            <person name="Woyke T."/>
        </authorList>
    </citation>
    <scope>NUCLEOTIDE SEQUENCE</scope>
    <source>
        <strain evidence="1">GVMAG-M-3300023184-77</strain>
    </source>
</reference>
<accession>A0A6C0IF19</accession>
<dbReference type="EMBL" id="MN740165">
    <property type="protein sequence ID" value="QHT91502.1"/>
    <property type="molecule type" value="Genomic_DNA"/>
</dbReference>
<name>A0A6C0IF19_9ZZZZ</name>
<protein>
    <submittedName>
        <fullName evidence="1">Uncharacterized protein</fullName>
    </submittedName>
</protein>
<proteinExistence type="predicted"/>
<evidence type="ECO:0000313" key="1">
    <source>
        <dbReference type="EMBL" id="QHT91502.1"/>
    </source>
</evidence>
<sequence>MNSTQYSENGLPKIESSAVASSSNKYIANDVEQYNLFKKNFVKFIGSDCWAIVVNDEILCNRYKNKTVKEQIQENLIHSSIMNEPHLLFHDAFQKKKDIRVILYMFNESPEFIVCNYNFLTDSLTLDHMVNIICYADVYEKVEKTIQNACRKYNPRMFVSEDSEESHDKYFFFKQEQELQTTSKKEEYDSLKSQIHHLIPNKKGYYDYVAKKGYDSLAQWATENGKTMDDIMYGRNDIYVRSDSLIRRAMTLNELVDVLKNN</sequence>
<dbReference type="AlphaFoldDB" id="A0A6C0IF19"/>
<organism evidence="1">
    <name type="scientific">viral metagenome</name>
    <dbReference type="NCBI Taxonomy" id="1070528"/>
    <lineage>
        <taxon>unclassified sequences</taxon>
        <taxon>metagenomes</taxon>
        <taxon>organismal metagenomes</taxon>
    </lineage>
</organism>